<dbReference type="EMBL" id="FRAP01000022">
    <property type="protein sequence ID" value="SHL24194.1"/>
    <property type="molecule type" value="Genomic_DNA"/>
</dbReference>
<proteinExistence type="predicted"/>
<dbReference type="GO" id="GO:0016705">
    <property type="term" value="F:oxidoreductase activity, acting on paired donors, with incorporation or reduction of molecular oxygen"/>
    <property type="evidence" value="ECO:0007669"/>
    <property type="project" value="InterPro"/>
</dbReference>
<dbReference type="AlphaFoldDB" id="A0A1M6Z0X5"/>
<dbReference type="NCBIfam" id="TIGR03854">
    <property type="entry name" value="F420_MSMEG_3544"/>
    <property type="match status" value="1"/>
</dbReference>
<protein>
    <submittedName>
        <fullName evidence="2">Probable F420-dependent oxidoreductase, MSMEG_3544 family</fullName>
    </submittedName>
</protein>
<gene>
    <name evidence="2" type="ORF">SAMN05443637_12225</name>
</gene>
<reference evidence="2 3" key="1">
    <citation type="submission" date="2016-11" db="EMBL/GenBank/DDBJ databases">
        <authorList>
            <person name="Jaros S."/>
            <person name="Januszkiewicz K."/>
            <person name="Wedrychowicz H."/>
        </authorList>
    </citation>
    <scope>NUCLEOTIDE SEQUENCE [LARGE SCALE GENOMIC DNA]</scope>
    <source>
        <strain evidence="2 3">DSM 43832</strain>
    </source>
</reference>
<organism evidence="2 3">
    <name type="scientific">Pseudonocardia thermophila</name>
    <dbReference type="NCBI Taxonomy" id="1848"/>
    <lineage>
        <taxon>Bacteria</taxon>
        <taxon>Bacillati</taxon>
        <taxon>Actinomycetota</taxon>
        <taxon>Actinomycetes</taxon>
        <taxon>Pseudonocardiales</taxon>
        <taxon>Pseudonocardiaceae</taxon>
        <taxon>Pseudonocardia</taxon>
    </lineage>
</organism>
<dbReference type="InterPro" id="IPR022402">
    <property type="entry name" value="F420_OxRdatse_MSMEG3544_pred"/>
</dbReference>
<dbReference type="InterPro" id="IPR011251">
    <property type="entry name" value="Luciferase-like_dom"/>
</dbReference>
<dbReference type="Pfam" id="PF00296">
    <property type="entry name" value="Bac_luciferase"/>
    <property type="match status" value="1"/>
</dbReference>
<dbReference type="STRING" id="1848.SAMN05443637_12225"/>
<evidence type="ECO:0000313" key="2">
    <source>
        <dbReference type="EMBL" id="SHL24194.1"/>
    </source>
</evidence>
<dbReference type="PANTHER" id="PTHR43244">
    <property type="match status" value="1"/>
</dbReference>
<dbReference type="PANTHER" id="PTHR43244:SF2">
    <property type="entry name" value="CONSERVED HYPOTHETICAL ALANINE AND PROLINE-RICH PROTEIN"/>
    <property type="match status" value="1"/>
</dbReference>
<dbReference type="InterPro" id="IPR036661">
    <property type="entry name" value="Luciferase-like_sf"/>
</dbReference>
<accession>A0A1M6Z0X5</accession>
<sequence>MRIGIGAIPLADGPGPGPELAVLVDELEARGIDSLWLSDSPSTGAIDPLVGMAYALARTSRLKVGTGVIVLPGRNPATVAAALASLAALAPGRVLPAFGVRPAREPERTLFPVADGTRPAVFDEAMVVLRRLLTEPAVTHHGRFFDLTDASIVPLPQKPLDLWLAGRAPVGLRRAGRLGDGWLGSLVTPEEAAEARETIAAEAARVGRRIDPDHYGTNIAVRTPEVTEAGAAAALAAVARRRSDIDPAALVARDWAHARELVRQYVAAGLTKFVVRPAAPVPSWAGFLDAFAGELAGLEDELSS</sequence>
<dbReference type="Gene3D" id="3.20.20.30">
    <property type="entry name" value="Luciferase-like domain"/>
    <property type="match status" value="1"/>
</dbReference>
<dbReference type="Proteomes" id="UP000184363">
    <property type="component" value="Unassembled WGS sequence"/>
</dbReference>
<evidence type="ECO:0000313" key="3">
    <source>
        <dbReference type="Proteomes" id="UP000184363"/>
    </source>
</evidence>
<keyword evidence="3" id="KW-1185">Reference proteome</keyword>
<feature type="domain" description="Luciferase-like" evidence="1">
    <location>
        <begin position="19"/>
        <end position="240"/>
    </location>
</feature>
<dbReference type="InterPro" id="IPR050564">
    <property type="entry name" value="F420-G6PD/mer"/>
</dbReference>
<name>A0A1M6Z0X5_PSETH</name>
<evidence type="ECO:0000259" key="1">
    <source>
        <dbReference type="Pfam" id="PF00296"/>
    </source>
</evidence>
<dbReference type="SUPFAM" id="SSF51679">
    <property type="entry name" value="Bacterial luciferase-like"/>
    <property type="match status" value="1"/>
</dbReference>